<protein>
    <recommendedName>
        <fullName evidence="3">Actin-like ATPase domain-containing protein</fullName>
    </recommendedName>
</protein>
<dbReference type="PANTHER" id="PTHR14187">
    <property type="entry name" value="ALPHA KINASE/ELONGATION FACTOR 2 KINASE"/>
    <property type="match status" value="1"/>
</dbReference>
<gene>
    <name evidence="1" type="ORF">ARMGADRAFT_975779</name>
</gene>
<name>A0A2H3CGH5_ARMGA</name>
<reference evidence="2" key="1">
    <citation type="journal article" date="2017" name="Nat. Ecol. Evol.">
        <title>Genome expansion and lineage-specific genetic innovations in the forest pathogenic fungi Armillaria.</title>
        <authorList>
            <person name="Sipos G."/>
            <person name="Prasanna A.N."/>
            <person name="Walter M.C."/>
            <person name="O'Connor E."/>
            <person name="Balint B."/>
            <person name="Krizsan K."/>
            <person name="Kiss B."/>
            <person name="Hess J."/>
            <person name="Varga T."/>
            <person name="Slot J."/>
            <person name="Riley R."/>
            <person name="Boka B."/>
            <person name="Rigling D."/>
            <person name="Barry K."/>
            <person name="Lee J."/>
            <person name="Mihaltcheva S."/>
            <person name="LaButti K."/>
            <person name="Lipzen A."/>
            <person name="Waldron R."/>
            <person name="Moloney N.M."/>
            <person name="Sperisen C."/>
            <person name="Kredics L."/>
            <person name="Vagvoelgyi C."/>
            <person name="Patrignani A."/>
            <person name="Fitzpatrick D."/>
            <person name="Nagy I."/>
            <person name="Doyle S."/>
            <person name="Anderson J.B."/>
            <person name="Grigoriev I.V."/>
            <person name="Gueldener U."/>
            <person name="Muensterkoetter M."/>
            <person name="Nagy L.G."/>
        </authorList>
    </citation>
    <scope>NUCLEOTIDE SEQUENCE [LARGE SCALE GENOMIC DNA]</scope>
    <source>
        <strain evidence="2">Ar21-2</strain>
    </source>
</reference>
<dbReference type="AlphaFoldDB" id="A0A2H3CGH5"/>
<proteinExistence type="predicted"/>
<accession>A0A2H3CGH5</accession>
<organism evidence="1 2">
    <name type="scientific">Armillaria gallica</name>
    <name type="common">Bulbous honey fungus</name>
    <name type="synonym">Armillaria bulbosa</name>
    <dbReference type="NCBI Taxonomy" id="47427"/>
    <lineage>
        <taxon>Eukaryota</taxon>
        <taxon>Fungi</taxon>
        <taxon>Dikarya</taxon>
        <taxon>Basidiomycota</taxon>
        <taxon>Agaricomycotina</taxon>
        <taxon>Agaricomycetes</taxon>
        <taxon>Agaricomycetidae</taxon>
        <taxon>Agaricales</taxon>
        <taxon>Marasmiineae</taxon>
        <taxon>Physalacriaceae</taxon>
        <taxon>Armillaria</taxon>
    </lineage>
</organism>
<dbReference type="CDD" id="cd10170">
    <property type="entry name" value="ASKHA_NBD_HSP70"/>
    <property type="match status" value="1"/>
</dbReference>
<dbReference type="STRING" id="47427.A0A2H3CGH5"/>
<dbReference type="OrthoDB" id="2963168at2759"/>
<evidence type="ECO:0008006" key="3">
    <source>
        <dbReference type="Google" id="ProtNLM"/>
    </source>
</evidence>
<dbReference type="SUPFAM" id="SSF53067">
    <property type="entry name" value="Actin-like ATPase domain"/>
    <property type="match status" value="2"/>
</dbReference>
<dbReference type="InterPro" id="IPR043129">
    <property type="entry name" value="ATPase_NBD"/>
</dbReference>
<evidence type="ECO:0000313" key="1">
    <source>
        <dbReference type="EMBL" id="PBK82161.1"/>
    </source>
</evidence>
<dbReference type="Gene3D" id="3.30.420.40">
    <property type="match status" value="1"/>
</dbReference>
<dbReference type="EMBL" id="KZ293720">
    <property type="protein sequence ID" value="PBK82161.1"/>
    <property type="molecule type" value="Genomic_DNA"/>
</dbReference>
<keyword evidence="2" id="KW-1185">Reference proteome</keyword>
<dbReference type="OMA" id="RYLFECA"/>
<sequence length="598" mass="67487">MTAPLRKPYKGPLRKLVIAFDLGTTFSGISYSVLDPGVVPEIKGVTRFPSHEHVGNDAKIPTIMYYDRTGAVRAVGAEALKENIIEMAEDEGWVKYSEFKLHLRPTIKREPGLATQNTIPPLPLGKDIVSVFSDFFRYLFECAKTFILESHQMGITFWQSLGNQTEFILSHPNGWEGEQQGKMREAAVRAGLVPNIDEGHGRVHFVTEGEASLHFCIHHGLSTHIREDEAVVIVDAGGGTVDISTYSSSPSDRVDALSFKEITAPQCHFTGSIFVTKNAKRYLEDFLQDSRFAQEVDLISECFDKTTKLRFRNDDEPAYIKFGTMRDRDPALGIRSGQLKLEGGQVAAFFEPSVTSIINAIDDQRFLTDKTVTSVFLVGGFAASDWLFIKVQEYLTPLNVTFSRPDSHVNKAVADGAVSFYLDHVVSARVSKYDYGICSSTPFDYSNPEHILRRHKTFFDAAGELKLDGQYSAILRRGVQVSEEKEFRSSYHRVTKLLSDFNRIDVNILCYRGTRADPRWMDYESDAMYPTLCVVTADTREAARGLILRRRVDGKSYYSFSFDVIILFGRTELKAQISWKENGMERRSPARIAYERNL</sequence>
<dbReference type="Proteomes" id="UP000217790">
    <property type="component" value="Unassembled WGS sequence"/>
</dbReference>
<dbReference type="InParanoid" id="A0A2H3CGH5"/>
<dbReference type="PANTHER" id="PTHR14187:SF5">
    <property type="entry name" value="HEAT SHOCK 70 KDA PROTEIN 12A"/>
    <property type="match status" value="1"/>
</dbReference>
<evidence type="ECO:0000313" key="2">
    <source>
        <dbReference type="Proteomes" id="UP000217790"/>
    </source>
</evidence>